<keyword evidence="5 8" id="KW-0812">Transmembrane</keyword>
<dbReference type="Proteomes" id="UP000231069">
    <property type="component" value="Unassembled WGS sequence"/>
</dbReference>
<dbReference type="EMBL" id="PFMK01000107">
    <property type="protein sequence ID" value="PIZ02193.1"/>
    <property type="molecule type" value="Genomic_DNA"/>
</dbReference>
<feature type="transmembrane region" description="Helical" evidence="8">
    <location>
        <begin position="416"/>
        <end position="435"/>
    </location>
</feature>
<sequence>TNVSHKRFHFPHFKSIEKIWIVSILLIVLTIGFIAIKSAPNNGDSMSYHLPRVMHWIQNHNINYYPAGDLRQLKYNPWAEFAIMHVHLLGQTDRFDNLVQYFAMIGSIVTVSLIAQFLGANTKGQVISGVFTATLFMGILQASSTQNDYVTAFWLTCFVYFLLNTFLPSKRKKYLLNTILMGISLGLAFLTKGTAYVYASPFLLWLVYQNHEKNLIRRIRSIFIAICIILILNSGFFLRNYNFSGSFLDISNSSADCYSFLNRKFTLPLFTSNLIKNISLHIGTPFPIVNNILTDKINNIHTFFHVNINDPNISWGCGSELEPQFHILNLSNHEDTAGNPLHLFLIIIIAFVILYHRKMRNKKFIRQYLFSVLSGFFLFCLLIKWMIWNSRLHLPFFVLSAPLIGVILGNKKIKNVIQITIITLLIIISIPWVILNWSKPLIALPKSLYDTSLSIVNKDIYKINKNILNTDWNIQYFVSSPGIINDYYQIINFLDQAKCYNIGLLNITEEYELWVLISKKSDKFRIENMNVQNISNQYSTIYPFNNFHPCAIVEGVNNINNTVFNKNITNKYIWISNKFNLFLL</sequence>
<dbReference type="AlphaFoldDB" id="A0A2M7RPF8"/>
<feature type="transmembrane region" description="Helical" evidence="8">
    <location>
        <begin position="219"/>
        <end position="238"/>
    </location>
</feature>
<keyword evidence="7 8" id="KW-0472">Membrane</keyword>
<evidence type="ECO:0000256" key="1">
    <source>
        <dbReference type="ARBA" id="ARBA00004651"/>
    </source>
</evidence>
<feature type="transmembrane region" description="Helical" evidence="8">
    <location>
        <begin position="98"/>
        <end position="118"/>
    </location>
</feature>
<keyword evidence="4" id="KW-0808">Transferase</keyword>
<name>A0A2M7RPF8_9BACT</name>
<dbReference type="GO" id="GO:0005886">
    <property type="term" value="C:plasma membrane"/>
    <property type="evidence" value="ECO:0007669"/>
    <property type="project" value="UniProtKB-SubCell"/>
</dbReference>
<proteinExistence type="predicted"/>
<dbReference type="GO" id="GO:0016763">
    <property type="term" value="F:pentosyltransferase activity"/>
    <property type="evidence" value="ECO:0007669"/>
    <property type="project" value="TreeGrafter"/>
</dbReference>
<protein>
    <recommendedName>
        <fullName evidence="9">Glycosyltransferase RgtA/B/C/D-like domain-containing protein</fullName>
    </recommendedName>
</protein>
<evidence type="ECO:0000256" key="6">
    <source>
        <dbReference type="ARBA" id="ARBA00022989"/>
    </source>
</evidence>
<gene>
    <name evidence="10" type="ORF">COY59_06225</name>
</gene>
<dbReference type="Pfam" id="PF13231">
    <property type="entry name" value="PMT_2"/>
    <property type="match status" value="1"/>
</dbReference>
<evidence type="ECO:0000313" key="10">
    <source>
        <dbReference type="EMBL" id="PIZ02193.1"/>
    </source>
</evidence>
<dbReference type="GO" id="GO:0009103">
    <property type="term" value="P:lipopolysaccharide biosynthetic process"/>
    <property type="evidence" value="ECO:0007669"/>
    <property type="project" value="UniProtKB-ARBA"/>
</dbReference>
<comment type="subcellular location">
    <subcellularLocation>
        <location evidence="1">Cell membrane</location>
        <topology evidence="1">Multi-pass membrane protein</topology>
    </subcellularLocation>
</comment>
<keyword evidence="6 8" id="KW-1133">Transmembrane helix</keyword>
<feature type="transmembrane region" description="Helical" evidence="8">
    <location>
        <begin position="149"/>
        <end position="167"/>
    </location>
</feature>
<evidence type="ECO:0000256" key="8">
    <source>
        <dbReference type="SAM" id="Phobius"/>
    </source>
</evidence>
<comment type="caution">
    <text evidence="10">The sequence shown here is derived from an EMBL/GenBank/DDBJ whole genome shotgun (WGS) entry which is preliminary data.</text>
</comment>
<evidence type="ECO:0000256" key="5">
    <source>
        <dbReference type="ARBA" id="ARBA00022692"/>
    </source>
</evidence>
<evidence type="ECO:0000256" key="2">
    <source>
        <dbReference type="ARBA" id="ARBA00022475"/>
    </source>
</evidence>
<feature type="transmembrane region" description="Helical" evidence="8">
    <location>
        <begin position="179"/>
        <end position="207"/>
    </location>
</feature>
<dbReference type="InterPro" id="IPR038731">
    <property type="entry name" value="RgtA/B/C-like"/>
</dbReference>
<keyword evidence="2" id="KW-1003">Cell membrane</keyword>
<organism evidence="10 11">
    <name type="scientific">Candidatus Gottesmanbacteria bacterium CG_4_10_14_0_8_um_filter_37_24</name>
    <dbReference type="NCBI Taxonomy" id="1974574"/>
    <lineage>
        <taxon>Bacteria</taxon>
        <taxon>Candidatus Gottesmaniibacteriota</taxon>
    </lineage>
</organism>
<feature type="transmembrane region" description="Helical" evidence="8">
    <location>
        <begin position="19"/>
        <end position="36"/>
    </location>
</feature>
<feature type="non-terminal residue" evidence="10">
    <location>
        <position position="1"/>
    </location>
</feature>
<evidence type="ECO:0000256" key="7">
    <source>
        <dbReference type="ARBA" id="ARBA00023136"/>
    </source>
</evidence>
<evidence type="ECO:0000256" key="4">
    <source>
        <dbReference type="ARBA" id="ARBA00022679"/>
    </source>
</evidence>
<dbReference type="InterPro" id="IPR050297">
    <property type="entry name" value="LipidA_mod_glycosyltrf_83"/>
</dbReference>
<feature type="transmembrane region" description="Helical" evidence="8">
    <location>
        <begin position="393"/>
        <end position="409"/>
    </location>
</feature>
<evidence type="ECO:0000259" key="9">
    <source>
        <dbReference type="Pfam" id="PF13231"/>
    </source>
</evidence>
<feature type="transmembrane region" description="Helical" evidence="8">
    <location>
        <begin position="368"/>
        <end position="387"/>
    </location>
</feature>
<accession>A0A2M7RPF8</accession>
<feature type="domain" description="Glycosyltransferase RgtA/B/C/D-like" evidence="9">
    <location>
        <begin position="88"/>
        <end position="231"/>
    </location>
</feature>
<reference evidence="11" key="1">
    <citation type="submission" date="2017-09" db="EMBL/GenBank/DDBJ databases">
        <title>Depth-based differentiation of microbial function through sediment-hosted aquifers and enrichment of novel symbionts in the deep terrestrial subsurface.</title>
        <authorList>
            <person name="Probst A.J."/>
            <person name="Ladd B."/>
            <person name="Jarett J.K."/>
            <person name="Geller-Mcgrath D.E."/>
            <person name="Sieber C.M.K."/>
            <person name="Emerson J.B."/>
            <person name="Anantharaman K."/>
            <person name="Thomas B.C."/>
            <person name="Malmstrom R."/>
            <person name="Stieglmeier M."/>
            <person name="Klingl A."/>
            <person name="Woyke T."/>
            <person name="Ryan C.M."/>
            <person name="Banfield J.F."/>
        </authorList>
    </citation>
    <scope>NUCLEOTIDE SEQUENCE [LARGE SCALE GENOMIC DNA]</scope>
</reference>
<feature type="transmembrane region" description="Helical" evidence="8">
    <location>
        <begin position="124"/>
        <end position="142"/>
    </location>
</feature>
<keyword evidence="3" id="KW-0328">Glycosyltransferase</keyword>
<dbReference type="PANTHER" id="PTHR33908">
    <property type="entry name" value="MANNOSYLTRANSFERASE YKCB-RELATED"/>
    <property type="match status" value="1"/>
</dbReference>
<dbReference type="PANTHER" id="PTHR33908:SF11">
    <property type="entry name" value="MEMBRANE PROTEIN"/>
    <property type="match status" value="1"/>
</dbReference>
<evidence type="ECO:0000256" key="3">
    <source>
        <dbReference type="ARBA" id="ARBA00022676"/>
    </source>
</evidence>
<feature type="transmembrane region" description="Helical" evidence="8">
    <location>
        <begin position="337"/>
        <end position="356"/>
    </location>
</feature>
<evidence type="ECO:0000313" key="11">
    <source>
        <dbReference type="Proteomes" id="UP000231069"/>
    </source>
</evidence>